<evidence type="ECO:0000256" key="7">
    <source>
        <dbReference type="ARBA" id="ARBA00022741"/>
    </source>
</evidence>
<dbReference type="EC" id="1.17.4.1" evidence="3 13"/>
<name>A0A348G2F8_9HYPH</name>
<comment type="catalytic activity">
    <reaction evidence="12 13">
        <text>a 2'-deoxyribonucleoside 5'-diphosphate + [thioredoxin]-disulfide + H2O = a ribonucleoside 5'-diphosphate + [thioredoxin]-dithiol</text>
        <dbReference type="Rhea" id="RHEA:23252"/>
        <dbReference type="Rhea" id="RHEA-COMP:10698"/>
        <dbReference type="Rhea" id="RHEA-COMP:10700"/>
        <dbReference type="ChEBI" id="CHEBI:15377"/>
        <dbReference type="ChEBI" id="CHEBI:29950"/>
        <dbReference type="ChEBI" id="CHEBI:50058"/>
        <dbReference type="ChEBI" id="CHEBI:57930"/>
        <dbReference type="ChEBI" id="CHEBI:73316"/>
        <dbReference type="EC" id="1.17.4.1"/>
    </reaction>
</comment>
<dbReference type="InterPro" id="IPR029072">
    <property type="entry name" value="YebC-like"/>
</dbReference>
<evidence type="ECO:0000313" key="19">
    <source>
        <dbReference type="Proteomes" id="UP000266934"/>
    </source>
</evidence>
<keyword evidence="8 13" id="KW-0560">Oxidoreductase</keyword>
<evidence type="ECO:0000256" key="6">
    <source>
        <dbReference type="ARBA" id="ARBA00022634"/>
    </source>
</evidence>
<evidence type="ECO:0000259" key="16">
    <source>
        <dbReference type="Pfam" id="PF08471"/>
    </source>
</evidence>
<dbReference type="PANTHER" id="PTHR43371">
    <property type="entry name" value="VITAMIN B12-DEPENDENT RIBONUCLEOTIDE REDUCTASE"/>
    <property type="match status" value="1"/>
</dbReference>
<evidence type="ECO:0000256" key="11">
    <source>
        <dbReference type="ARBA" id="ARBA00025437"/>
    </source>
</evidence>
<evidence type="ECO:0000256" key="4">
    <source>
        <dbReference type="ARBA" id="ARBA00014409"/>
    </source>
</evidence>
<feature type="domain" description="TSCPD" evidence="17">
    <location>
        <begin position="1017"/>
        <end position="1121"/>
    </location>
</feature>
<comment type="cofactor">
    <cofactor evidence="1 13">
        <name>adenosylcob(III)alamin</name>
        <dbReference type="ChEBI" id="CHEBI:18408"/>
    </cofactor>
</comment>
<accession>A0A348G2F8</accession>
<dbReference type="InterPro" id="IPR050862">
    <property type="entry name" value="RdRp_reductase_class-2"/>
</dbReference>
<evidence type="ECO:0000256" key="8">
    <source>
        <dbReference type="ARBA" id="ARBA00023002"/>
    </source>
</evidence>
<dbReference type="Proteomes" id="UP000266934">
    <property type="component" value="Chromosome"/>
</dbReference>
<evidence type="ECO:0000256" key="14">
    <source>
        <dbReference type="SAM" id="MobiDB-lite"/>
    </source>
</evidence>
<feature type="region of interest" description="Disordered" evidence="14">
    <location>
        <begin position="503"/>
        <end position="541"/>
    </location>
</feature>
<feature type="domain" description="Ribonucleotide reductase large subunit C-terminal" evidence="15">
    <location>
        <begin position="858"/>
        <end position="953"/>
    </location>
</feature>
<evidence type="ECO:0000256" key="10">
    <source>
        <dbReference type="ARBA" id="ARBA00023285"/>
    </source>
</evidence>
<dbReference type="SUPFAM" id="SSF51998">
    <property type="entry name" value="PFL-like glycyl radical enzymes"/>
    <property type="match status" value="1"/>
</dbReference>
<feature type="compositionally biased region" description="Low complexity" evidence="14">
    <location>
        <begin position="522"/>
        <end position="534"/>
    </location>
</feature>
<dbReference type="NCBIfam" id="TIGR02504">
    <property type="entry name" value="NrdJ_Z"/>
    <property type="match status" value="1"/>
</dbReference>
<dbReference type="GO" id="GO:0000166">
    <property type="term" value="F:nucleotide binding"/>
    <property type="evidence" value="ECO:0007669"/>
    <property type="project" value="UniProtKB-KW"/>
</dbReference>
<dbReference type="RefSeq" id="WP_126400908.1">
    <property type="nucleotide sequence ID" value="NZ_AP018907.1"/>
</dbReference>
<dbReference type="Pfam" id="PF08471">
    <property type="entry name" value="Ribonuc_red_2_N"/>
    <property type="match status" value="1"/>
</dbReference>
<comment type="function">
    <text evidence="11 13">Catalyzes the reduction of ribonucleotides to deoxyribonucleotides. May function to provide a pool of deoxyribonucleotide precursors for DNA repair during oxygen limitation and/or for immediate growth after restoration of oxygen.</text>
</comment>
<keyword evidence="10 13" id="KW-0170">Cobalt</keyword>
<evidence type="ECO:0000256" key="5">
    <source>
        <dbReference type="ARBA" id="ARBA00022628"/>
    </source>
</evidence>
<feature type="domain" description="Ribonucleotide reductase class II vitamin B12-dependent N-terminal" evidence="16">
    <location>
        <begin position="22"/>
        <end position="147"/>
    </location>
</feature>
<evidence type="ECO:0000259" key="15">
    <source>
        <dbReference type="Pfam" id="PF02867"/>
    </source>
</evidence>
<dbReference type="InterPro" id="IPR000788">
    <property type="entry name" value="RNR_lg_C"/>
</dbReference>
<dbReference type="GO" id="GO:0004748">
    <property type="term" value="F:ribonucleoside-diphosphate reductase activity, thioredoxin disulfide as acceptor"/>
    <property type="evidence" value="ECO:0007669"/>
    <property type="project" value="UniProtKB-EC"/>
</dbReference>
<dbReference type="Gene3D" id="3.20.70.20">
    <property type="match status" value="3"/>
</dbReference>
<keyword evidence="5 13" id="KW-0846">Cobalamin</keyword>
<feature type="domain" description="Ribonucleotide reductase large subunit C-terminal" evidence="15">
    <location>
        <begin position="198"/>
        <end position="790"/>
    </location>
</feature>
<evidence type="ECO:0000256" key="12">
    <source>
        <dbReference type="ARBA" id="ARBA00047754"/>
    </source>
</evidence>
<keyword evidence="9" id="KW-1015">Disulfide bond</keyword>
<feature type="region of interest" description="Disordered" evidence="14">
    <location>
        <begin position="1216"/>
        <end position="1254"/>
    </location>
</feature>
<dbReference type="FunFam" id="3.20.70.20:FF:000016">
    <property type="entry name" value="Vitamin B12-dependent ribonucleotide reductase"/>
    <property type="match status" value="1"/>
</dbReference>
<gene>
    <name evidence="18" type="primary">nrdJ</name>
    <name evidence="18" type="ORF">BLTE_24260</name>
</gene>
<dbReference type="GO" id="GO:0050897">
    <property type="term" value="F:cobalt ion binding"/>
    <property type="evidence" value="ECO:0007669"/>
    <property type="project" value="InterPro"/>
</dbReference>
<evidence type="ECO:0000313" key="18">
    <source>
        <dbReference type="EMBL" id="BBF93741.1"/>
    </source>
</evidence>
<comment type="similarity">
    <text evidence="2 13">Belongs to the ribonucleoside diphosphate reductase class-2 family.</text>
</comment>
<dbReference type="OrthoDB" id="9762933at2"/>
<dbReference type="FunFam" id="3.20.70.20:FF:000017">
    <property type="entry name" value="Vitamin B12-dependent ribonucleotide reductase"/>
    <property type="match status" value="1"/>
</dbReference>
<dbReference type="Pfam" id="PF02867">
    <property type="entry name" value="Ribonuc_red_lgC"/>
    <property type="match status" value="2"/>
</dbReference>
<evidence type="ECO:0000256" key="1">
    <source>
        <dbReference type="ARBA" id="ARBA00001922"/>
    </source>
</evidence>
<feature type="compositionally biased region" description="Basic and acidic residues" evidence="14">
    <location>
        <begin position="1232"/>
        <end position="1245"/>
    </location>
</feature>
<evidence type="ECO:0000256" key="3">
    <source>
        <dbReference type="ARBA" id="ARBA00012274"/>
    </source>
</evidence>
<evidence type="ECO:0000256" key="2">
    <source>
        <dbReference type="ARBA" id="ARBA00007405"/>
    </source>
</evidence>
<dbReference type="EMBL" id="AP018907">
    <property type="protein sequence ID" value="BBF93741.1"/>
    <property type="molecule type" value="Genomic_DNA"/>
</dbReference>
<evidence type="ECO:0000259" key="17">
    <source>
        <dbReference type="Pfam" id="PF12637"/>
    </source>
</evidence>
<keyword evidence="19" id="KW-1185">Reference proteome</keyword>
<dbReference type="GO" id="GO:0071897">
    <property type="term" value="P:DNA biosynthetic process"/>
    <property type="evidence" value="ECO:0007669"/>
    <property type="project" value="UniProtKB-KW"/>
</dbReference>
<evidence type="ECO:0000256" key="9">
    <source>
        <dbReference type="ARBA" id="ARBA00023157"/>
    </source>
</evidence>
<evidence type="ECO:0000256" key="13">
    <source>
        <dbReference type="RuleBase" id="RU364064"/>
    </source>
</evidence>
<reference evidence="18 19" key="1">
    <citation type="submission" date="2018-08" db="EMBL/GenBank/DDBJ databases">
        <title>Complete genome sequencing of Blastochloris tepida GI.</title>
        <authorList>
            <person name="Tsukatani Y."/>
            <person name="Mori H."/>
        </authorList>
    </citation>
    <scope>NUCLEOTIDE SEQUENCE [LARGE SCALE GENOMIC DNA]</scope>
    <source>
        <strain evidence="18 19">GI</strain>
    </source>
</reference>
<protein>
    <recommendedName>
        <fullName evidence="4 13">Vitamin B12-dependent ribonucleotide reductase</fullName>
        <ecNumber evidence="3 13">1.17.4.1</ecNumber>
    </recommendedName>
</protein>
<organism evidence="18 19">
    <name type="scientific">Blastochloris tepida</name>
    <dbReference type="NCBI Taxonomy" id="2233851"/>
    <lineage>
        <taxon>Bacteria</taxon>
        <taxon>Pseudomonadati</taxon>
        <taxon>Pseudomonadota</taxon>
        <taxon>Alphaproteobacteria</taxon>
        <taxon>Hyphomicrobiales</taxon>
        <taxon>Blastochloridaceae</taxon>
        <taxon>Blastochloris</taxon>
    </lineage>
</organism>
<dbReference type="KEGG" id="blag:BLTE_24260"/>
<dbReference type="PANTHER" id="PTHR43371:SF1">
    <property type="entry name" value="RIBONUCLEOSIDE-DIPHOSPHATE REDUCTASE"/>
    <property type="match status" value="1"/>
</dbReference>
<keyword evidence="6 13" id="KW-0237">DNA synthesis</keyword>
<dbReference type="InterPro" id="IPR024434">
    <property type="entry name" value="TSCPD_dom"/>
</dbReference>
<dbReference type="InterPro" id="IPR013678">
    <property type="entry name" value="RNR_2_N"/>
</dbReference>
<keyword evidence="7 13" id="KW-0547">Nucleotide-binding</keyword>
<dbReference type="SUPFAM" id="SSF75625">
    <property type="entry name" value="YebC-like"/>
    <property type="match status" value="1"/>
</dbReference>
<dbReference type="InterPro" id="IPR013344">
    <property type="entry name" value="RNR_NrdJ/NrdZ"/>
</dbReference>
<dbReference type="Pfam" id="PF12637">
    <property type="entry name" value="TSCPD"/>
    <property type="match status" value="1"/>
</dbReference>
<dbReference type="CDD" id="cd02888">
    <property type="entry name" value="RNR_II_dimer"/>
    <property type="match status" value="1"/>
</dbReference>
<proteinExistence type="inferred from homology"/>
<sequence length="1301" mass="141407">MRIERRYTKAGLSPYADIAFRTTVSEIRNPDGSVVFRLEGIEVPEGWSQVAADVLAQKYFRKAGVPAKLKPVEESTVPSWLWRKTADAAALKALPENQRSVGETKATEVFDRLAGTWTYWGWKGGYFDSEDDARAFFDEHRYMLAMQMVAPNSPQWFNTGLHWAYGIDGPSQGHYYVDFETGKLTKSKTAYEHPQPHACFIQSIADDLVNEGGIMDLWVREARLFKYGSGTGSNFSRLRGEGEKLSGGGRSSGLMSFLKIGDRAAGAIKSGGTTRRAAKMVVVDIDHPDIEAYIDWKVKEEEKVAALVAGSRACHKHLKAVLKACVNCEGDNGDCFEPDKNPALKREIRLARRAGVPDNLIKRIIQYARQGFTDIDFPVFDTDWDGEAYLTVAGQNSNNSVRVTDEFLHAVEHDGSWNLTWRNQPGIAKTRKARELWDKIGYAAWACADPGLQFHTTINDWHTCPADGPIRASNPCSEYMFLDDTACNLASLNLLAFLEKDAPTPPPARGRSASDASRVGVDPSPDLRSDPPLSGEGHGSRTARFDVESYEHAIKLWTVVLEISVLMAQFPSKEIAERSYEYRTLGLGFANIGGLLMSSAIPYDSDEGRAIAGALSAIMTGVAYATSAEMASFLGAFPGYGRNAEAMLRVMRNHRRAAHGFREGYEGLSIIPVPLDHAACPDPRLIDHAKRAWDRAVVLGEAHGYRNAQVSVIAPTGTIGLVMDCDTTGIEPDFALVKFKKLAGGGYFKIINRAVPTALRQLGYSEAEIAEIEAYAVGHGSLKQAPGINPVTLAQRGFTPEAIEKVEAAVKGAFDIKFAFNKWTLGEAFCTDTLGIPHEALDAPGFDLLSALGFGKREIEAANLHVCGAMTVEGAPHLKEAHYPVFDCANPCGRIGKRYLSVESHIRMMAASQPFISGAISKTINMPNDATVEDCKSAYMLSWRLGLKANALYRDGSKLSQPLSAQLIADDADEDDIEALLEKPSAARAAQVAERIVERVVEKVQVQVQKVREREKLPDRRKGYTQKAIVGGHKVYLRTGEYEDGRLGEIFIDMHKEGAALRSLLNNFAIAISLGLQYGVPLDEYVDAFTFTRFEPAGPVQGNDIVKYATSILDYVFRELAVSYLGRYDLGHVQPDASFDALGAGVAEGKGPTPAPASRVVSKGLVRGRTQNLLVVPKGETPRGGTGTVAMLKTVGATALKPSLDDHEDADLGIGEAEASERTEGEASGTPRARDAKTGVKEAGARETGAAEGKAVLADRRAEAKARGYEGEACPECGNFTLVRNGTCMKCDTCGGTTGCS</sequence>
<dbReference type="GO" id="GO:0031419">
    <property type="term" value="F:cobalamin binding"/>
    <property type="evidence" value="ECO:0007669"/>
    <property type="project" value="UniProtKB-KW"/>
</dbReference>